<feature type="region of interest" description="Disordered" evidence="1">
    <location>
        <begin position="260"/>
        <end position="309"/>
    </location>
</feature>
<evidence type="ECO:0000313" key="4">
    <source>
        <dbReference type="Proteomes" id="UP000559027"/>
    </source>
</evidence>
<accession>A0A8H5GBD5</accession>
<organism evidence="3 4">
    <name type="scientific">Leucocoprinus leucothites</name>
    <dbReference type="NCBI Taxonomy" id="201217"/>
    <lineage>
        <taxon>Eukaryota</taxon>
        <taxon>Fungi</taxon>
        <taxon>Dikarya</taxon>
        <taxon>Basidiomycota</taxon>
        <taxon>Agaricomycotina</taxon>
        <taxon>Agaricomycetes</taxon>
        <taxon>Agaricomycetidae</taxon>
        <taxon>Agaricales</taxon>
        <taxon>Agaricineae</taxon>
        <taxon>Agaricaceae</taxon>
        <taxon>Leucocoprinus</taxon>
    </lineage>
</organism>
<reference evidence="3 4" key="1">
    <citation type="journal article" date="2020" name="ISME J.">
        <title>Uncovering the hidden diversity of litter-decomposition mechanisms in mushroom-forming fungi.</title>
        <authorList>
            <person name="Floudas D."/>
            <person name="Bentzer J."/>
            <person name="Ahren D."/>
            <person name="Johansson T."/>
            <person name="Persson P."/>
            <person name="Tunlid A."/>
        </authorList>
    </citation>
    <scope>NUCLEOTIDE SEQUENCE [LARGE SCALE GENOMIC DNA]</scope>
    <source>
        <strain evidence="3 4">CBS 146.42</strain>
    </source>
</reference>
<proteinExistence type="predicted"/>
<evidence type="ECO:0000313" key="3">
    <source>
        <dbReference type="EMBL" id="KAF5361814.1"/>
    </source>
</evidence>
<keyword evidence="2" id="KW-0472">Membrane</keyword>
<feature type="compositionally biased region" description="Polar residues" evidence="1">
    <location>
        <begin position="269"/>
        <end position="281"/>
    </location>
</feature>
<dbReference type="Pfam" id="PF06687">
    <property type="entry name" value="SUR7"/>
    <property type="match status" value="1"/>
</dbReference>
<feature type="region of interest" description="Disordered" evidence="1">
    <location>
        <begin position="213"/>
        <end position="243"/>
    </location>
</feature>
<feature type="transmembrane region" description="Helical" evidence="2">
    <location>
        <begin position="12"/>
        <end position="31"/>
    </location>
</feature>
<evidence type="ECO:0000256" key="1">
    <source>
        <dbReference type="SAM" id="MobiDB-lite"/>
    </source>
</evidence>
<feature type="compositionally biased region" description="Polar residues" evidence="1">
    <location>
        <begin position="292"/>
        <end position="309"/>
    </location>
</feature>
<sequence>MASRRTGISDYLLFSAFFTLVAAFSLLLTALSTPFDNSLYVFRLGSHTGEPDKARFVDFGIFGGREEELSGMIPRCSGQMLGWTIGSDVTNYLNVPSDVHLSISKTATTLFVFHPLAAFFSFVAIGPNDLPPNSGYFKLVRYFVHIALVITSAAFLANIIIVSEMQGRVGSLSSEDWKIKLRWGNVIIANIFALLLLFLSAVYTNKLKRPVVHEEDQTGHSSEARVGHQLSPITMPEPRPFEVAPTYKASQGDQLLEAGQGEAPPAYATTIQSPTASTSGSRDPPAQEPLAASSTGSRFNFFRFNQRTS</sequence>
<dbReference type="AlphaFoldDB" id="A0A8H5GBD5"/>
<feature type="transmembrane region" description="Helical" evidence="2">
    <location>
        <begin position="139"/>
        <end position="163"/>
    </location>
</feature>
<comment type="caution">
    <text evidence="3">The sequence shown here is derived from an EMBL/GenBank/DDBJ whole genome shotgun (WGS) entry which is preliminary data.</text>
</comment>
<feature type="transmembrane region" description="Helical" evidence="2">
    <location>
        <begin position="107"/>
        <end position="127"/>
    </location>
</feature>
<dbReference type="EMBL" id="JAACJO010000002">
    <property type="protein sequence ID" value="KAF5361814.1"/>
    <property type="molecule type" value="Genomic_DNA"/>
</dbReference>
<feature type="compositionally biased region" description="Basic and acidic residues" evidence="1">
    <location>
        <begin position="213"/>
        <end position="226"/>
    </location>
</feature>
<keyword evidence="4" id="KW-1185">Reference proteome</keyword>
<feature type="transmembrane region" description="Helical" evidence="2">
    <location>
        <begin position="183"/>
        <end position="203"/>
    </location>
</feature>
<dbReference type="Proteomes" id="UP000559027">
    <property type="component" value="Unassembled WGS sequence"/>
</dbReference>
<keyword evidence="2" id="KW-1133">Transmembrane helix</keyword>
<dbReference type="InterPro" id="IPR009571">
    <property type="entry name" value="SUR7/Rim9-like_fungi"/>
</dbReference>
<keyword evidence="2" id="KW-0812">Transmembrane</keyword>
<evidence type="ECO:0000256" key="2">
    <source>
        <dbReference type="SAM" id="Phobius"/>
    </source>
</evidence>
<protein>
    <submittedName>
        <fullName evidence="3">Uncharacterized protein</fullName>
    </submittedName>
</protein>
<dbReference type="GO" id="GO:0005886">
    <property type="term" value="C:plasma membrane"/>
    <property type="evidence" value="ECO:0007669"/>
    <property type="project" value="InterPro"/>
</dbReference>
<name>A0A8H5GBD5_9AGAR</name>
<gene>
    <name evidence="3" type="ORF">D9756_002396</name>
</gene>